<comment type="caution">
    <text evidence="7">The sequence shown here is derived from an EMBL/GenBank/DDBJ whole genome shotgun (WGS) entry which is preliminary data.</text>
</comment>
<dbReference type="PANTHER" id="PTHR36918:SF1">
    <property type="entry name" value="PROTEIN-EXPORT PROTEIN SECB"/>
    <property type="match status" value="1"/>
</dbReference>
<dbReference type="SUPFAM" id="SSF54611">
    <property type="entry name" value="SecB-like"/>
    <property type="match status" value="1"/>
</dbReference>
<evidence type="ECO:0000256" key="6">
    <source>
        <dbReference type="SAM" id="MobiDB-lite"/>
    </source>
</evidence>
<evidence type="ECO:0000256" key="3">
    <source>
        <dbReference type="ARBA" id="ARBA00022927"/>
    </source>
</evidence>
<keyword evidence="8" id="KW-1185">Reference proteome</keyword>
<keyword evidence="5" id="KW-0143">Chaperone</keyword>
<name>A0ABT3QGH6_9PROT</name>
<keyword evidence="4" id="KW-0811">Translocation</keyword>
<evidence type="ECO:0000256" key="1">
    <source>
        <dbReference type="ARBA" id="ARBA00009990"/>
    </source>
</evidence>
<dbReference type="Gene3D" id="3.10.420.10">
    <property type="entry name" value="SecB-like"/>
    <property type="match status" value="1"/>
</dbReference>
<evidence type="ECO:0000256" key="4">
    <source>
        <dbReference type="ARBA" id="ARBA00023010"/>
    </source>
</evidence>
<evidence type="ECO:0000256" key="2">
    <source>
        <dbReference type="ARBA" id="ARBA00022448"/>
    </source>
</evidence>
<dbReference type="Pfam" id="PF02556">
    <property type="entry name" value="SecB"/>
    <property type="match status" value="1"/>
</dbReference>
<dbReference type="InterPro" id="IPR035958">
    <property type="entry name" value="SecB-like_sf"/>
</dbReference>
<comment type="similarity">
    <text evidence="1">Belongs to the SecB family.</text>
</comment>
<keyword evidence="2" id="KW-0813">Transport</keyword>
<reference evidence="7 8" key="1">
    <citation type="submission" date="2022-11" db="EMBL/GenBank/DDBJ databases">
        <title>Genome sequencing of Acetobacter type strain.</title>
        <authorList>
            <person name="Heo J."/>
            <person name="Lee D."/>
            <person name="Han B.-H."/>
            <person name="Hong S.-B."/>
            <person name="Kwon S.-W."/>
        </authorList>
    </citation>
    <scope>NUCLEOTIDE SEQUENCE [LARGE SCALE GENOMIC DNA]</scope>
    <source>
        <strain evidence="7 8">KACC 21253</strain>
    </source>
</reference>
<accession>A0ABT3QGH6</accession>
<evidence type="ECO:0000256" key="5">
    <source>
        <dbReference type="ARBA" id="ARBA00023186"/>
    </source>
</evidence>
<dbReference type="Proteomes" id="UP001301152">
    <property type="component" value="Unassembled WGS sequence"/>
</dbReference>
<proteinExistence type="inferred from homology"/>
<gene>
    <name evidence="7" type="ORF">OQ497_10415</name>
</gene>
<dbReference type="RefSeq" id="WP_086553722.1">
    <property type="nucleotide sequence ID" value="NZ_JAERKX010000006.1"/>
</dbReference>
<dbReference type="EMBL" id="JAPIUZ010000005">
    <property type="protein sequence ID" value="MCX2564371.1"/>
    <property type="molecule type" value="Genomic_DNA"/>
</dbReference>
<organism evidence="7 8">
    <name type="scientific">Acetobacter thailandicus</name>
    <dbReference type="NCBI Taxonomy" id="1502842"/>
    <lineage>
        <taxon>Bacteria</taxon>
        <taxon>Pseudomonadati</taxon>
        <taxon>Pseudomonadota</taxon>
        <taxon>Alphaproteobacteria</taxon>
        <taxon>Acetobacterales</taxon>
        <taxon>Acetobacteraceae</taxon>
        <taxon>Acetobacter</taxon>
    </lineage>
</organism>
<dbReference type="InterPro" id="IPR003708">
    <property type="entry name" value="SecB"/>
</dbReference>
<protein>
    <submittedName>
        <fullName evidence="7">Protein-export chaperone SecB</fullName>
    </submittedName>
</protein>
<feature type="compositionally biased region" description="Basic residues" evidence="6">
    <location>
        <begin position="1"/>
        <end position="10"/>
    </location>
</feature>
<keyword evidence="3" id="KW-0653">Protein transport</keyword>
<dbReference type="PANTHER" id="PTHR36918">
    <property type="match status" value="1"/>
</dbReference>
<evidence type="ECO:0000313" key="8">
    <source>
        <dbReference type="Proteomes" id="UP001301152"/>
    </source>
</evidence>
<evidence type="ECO:0000313" key="7">
    <source>
        <dbReference type="EMBL" id="MCX2564371.1"/>
    </source>
</evidence>
<feature type="region of interest" description="Disordered" evidence="6">
    <location>
        <begin position="1"/>
        <end position="22"/>
    </location>
</feature>
<sequence>MSRHKRKSGSSHKGYTEPQRKPQILTGLQYNKSVTFQVMNAPAIYNIAKERPHMAIIVDVRASQLTKDQPDFEVELILQCRGQSSNPPAGEEPTTFFETSLTYAGIFTLVNSTPESLEPQLLVDAPHILFPGARHVLSTLSREAGFLPVIIQKIDFAKLWQERKVTV</sequence>